<keyword evidence="3" id="KW-1185">Reference proteome</keyword>
<protein>
    <submittedName>
        <fullName evidence="2">Uncharacterized protein</fullName>
    </submittedName>
</protein>
<evidence type="ECO:0000313" key="3">
    <source>
        <dbReference type="Proteomes" id="UP000331127"/>
    </source>
</evidence>
<evidence type="ECO:0000313" key="2">
    <source>
        <dbReference type="EMBL" id="GES09690.1"/>
    </source>
</evidence>
<gene>
    <name evidence="2" type="ORF">Amac_032860</name>
</gene>
<dbReference type="AlphaFoldDB" id="A0A5M3WMF8"/>
<proteinExistence type="predicted"/>
<sequence>MGGGGEQARGGDSGGEGGRVAEGAHLDVRAGGQLDEAVAEAGGQGVERGGGELAARDAYAGQRAIRRLVKLQGSGAGIRSSPDEIWDASRRYPAMSRNSHILDGKACPALRSPRGAGPGP</sequence>
<reference evidence="2 3" key="1">
    <citation type="submission" date="2019-10" db="EMBL/GenBank/DDBJ databases">
        <title>Whole genome shotgun sequence of Acrocarpospora macrocephala NBRC 16266.</title>
        <authorList>
            <person name="Ichikawa N."/>
            <person name="Kimura A."/>
            <person name="Kitahashi Y."/>
            <person name="Komaki H."/>
            <person name="Oguchi A."/>
        </authorList>
    </citation>
    <scope>NUCLEOTIDE SEQUENCE [LARGE SCALE GENOMIC DNA]</scope>
    <source>
        <strain evidence="2 3">NBRC 16266</strain>
    </source>
</reference>
<feature type="compositionally biased region" description="Gly residues" evidence="1">
    <location>
        <begin position="1"/>
        <end position="20"/>
    </location>
</feature>
<comment type="caution">
    <text evidence="2">The sequence shown here is derived from an EMBL/GenBank/DDBJ whole genome shotgun (WGS) entry which is preliminary data.</text>
</comment>
<organism evidence="2 3">
    <name type="scientific">Acrocarpospora macrocephala</name>
    <dbReference type="NCBI Taxonomy" id="150177"/>
    <lineage>
        <taxon>Bacteria</taxon>
        <taxon>Bacillati</taxon>
        <taxon>Actinomycetota</taxon>
        <taxon>Actinomycetes</taxon>
        <taxon>Streptosporangiales</taxon>
        <taxon>Streptosporangiaceae</taxon>
        <taxon>Acrocarpospora</taxon>
    </lineage>
</organism>
<accession>A0A5M3WMF8</accession>
<name>A0A5M3WMF8_9ACTN</name>
<dbReference type="EMBL" id="BLAE01000016">
    <property type="protein sequence ID" value="GES09690.1"/>
    <property type="molecule type" value="Genomic_DNA"/>
</dbReference>
<feature type="region of interest" description="Disordered" evidence="1">
    <location>
        <begin position="1"/>
        <end position="34"/>
    </location>
</feature>
<dbReference type="Proteomes" id="UP000331127">
    <property type="component" value="Unassembled WGS sequence"/>
</dbReference>
<evidence type="ECO:0000256" key="1">
    <source>
        <dbReference type="SAM" id="MobiDB-lite"/>
    </source>
</evidence>